<proteinExistence type="predicted"/>
<organism evidence="2 3">
    <name type="scientific">Paraburkholderia silviterrae</name>
    <dbReference type="NCBI Taxonomy" id="2528715"/>
    <lineage>
        <taxon>Bacteria</taxon>
        <taxon>Pseudomonadati</taxon>
        <taxon>Pseudomonadota</taxon>
        <taxon>Betaproteobacteria</taxon>
        <taxon>Burkholderiales</taxon>
        <taxon>Burkholderiaceae</taxon>
        <taxon>Paraburkholderia</taxon>
    </lineage>
</organism>
<name>A0A4R5M9W7_9BURK</name>
<dbReference type="OrthoDB" id="257716at2"/>
<gene>
    <name evidence="2" type="ORF">EYW47_14510</name>
</gene>
<dbReference type="EMBL" id="SMRP01000006">
    <property type="protein sequence ID" value="TDG23151.1"/>
    <property type="molecule type" value="Genomic_DNA"/>
</dbReference>
<dbReference type="Proteomes" id="UP000295722">
    <property type="component" value="Unassembled WGS sequence"/>
</dbReference>
<dbReference type="RefSeq" id="WP_133195521.1">
    <property type="nucleotide sequence ID" value="NZ_JBHUCW010000009.1"/>
</dbReference>
<accession>A0A4R5M9W7</accession>
<comment type="caution">
    <text evidence="2">The sequence shown here is derived from an EMBL/GenBank/DDBJ whole genome shotgun (WGS) entry which is preliminary data.</text>
</comment>
<feature type="chain" id="PRO_5020242145" evidence="1">
    <location>
        <begin position="23"/>
        <end position="184"/>
    </location>
</feature>
<sequence length="184" mass="20095">MKAVTSLIIPLTMVVCSASALAGTRFAVVSHAPDNDPFWNVVKNGIADAQKDFGVTVDYRSPRYLFPNRNQRISIGQVMTAFYAISSASIRSRPPSRLKLCDRCRGSHAATELNIAALSEKTDIVAVGELLGPVICCDDADIMFVLPNHGLVAMRQPGNGTSLRALRPRPQTFCRRGSNHHIYL</sequence>
<evidence type="ECO:0000313" key="3">
    <source>
        <dbReference type="Proteomes" id="UP000295722"/>
    </source>
</evidence>
<protein>
    <submittedName>
        <fullName evidence="2">Uncharacterized protein</fullName>
    </submittedName>
</protein>
<dbReference type="AlphaFoldDB" id="A0A4R5M9W7"/>
<reference evidence="2 3" key="1">
    <citation type="submission" date="2019-03" db="EMBL/GenBank/DDBJ databases">
        <title>Paraburkholderia sp. 4M-K11, isolated from subtropical forest soil.</title>
        <authorList>
            <person name="Gao Z.-H."/>
            <person name="Qiu L.-H."/>
        </authorList>
    </citation>
    <scope>NUCLEOTIDE SEQUENCE [LARGE SCALE GENOMIC DNA]</scope>
    <source>
        <strain evidence="2 3">4M-K11</strain>
    </source>
</reference>
<keyword evidence="3" id="KW-1185">Reference proteome</keyword>
<dbReference type="Gene3D" id="3.40.50.2300">
    <property type="match status" value="1"/>
</dbReference>
<evidence type="ECO:0000313" key="2">
    <source>
        <dbReference type="EMBL" id="TDG23151.1"/>
    </source>
</evidence>
<keyword evidence="1" id="KW-0732">Signal</keyword>
<feature type="signal peptide" evidence="1">
    <location>
        <begin position="1"/>
        <end position="22"/>
    </location>
</feature>
<evidence type="ECO:0000256" key="1">
    <source>
        <dbReference type="SAM" id="SignalP"/>
    </source>
</evidence>